<keyword evidence="2" id="KW-1185">Reference proteome</keyword>
<sequence length="228" mass="26145">MERNAELRDFLRTRRARITPEQAGVRPHPGPRRVPGLRREEVAYLAGVSADYYGRLEQGRHLNTSDSVLDAIARALRLNATERDHLIELARPPRGRSRRRSPAAQRIRPGMLALLASLDHVPMFLIGHRMDVLASNRLAHALLTDFDAQPAGERNFARYIFLDPTARERYAEWDEMAADTVANLRRYSGRFPHDARLAALIGELSVQDADFRRWWADYDVQVFSECTF</sequence>
<evidence type="ECO:0000313" key="1">
    <source>
        <dbReference type="EMBL" id="WSB98289.1"/>
    </source>
</evidence>
<evidence type="ECO:0000313" key="2">
    <source>
        <dbReference type="Proteomes" id="UP001348369"/>
    </source>
</evidence>
<accession>A0ACD4ZIH7</accession>
<dbReference type="EMBL" id="CP109109">
    <property type="protein sequence ID" value="WSB98289.1"/>
    <property type="molecule type" value="Genomic_DNA"/>
</dbReference>
<name>A0ACD4ZIH7_9ACTN</name>
<gene>
    <name evidence="1" type="ORF">OG835_15490</name>
</gene>
<organism evidence="1 2">
    <name type="scientific">Streptomyces scopuliridis</name>
    <dbReference type="NCBI Taxonomy" id="452529"/>
    <lineage>
        <taxon>Bacteria</taxon>
        <taxon>Bacillati</taxon>
        <taxon>Actinomycetota</taxon>
        <taxon>Actinomycetes</taxon>
        <taxon>Kitasatosporales</taxon>
        <taxon>Streptomycetaceae</taxon>
        <taxon>Streptomyces</taxon>
    </lineage>
</organism>
<dbReference type="Proteomes" id="UP001348369">
    <property type="component" value="Chromosome"/>
</dbReference>
<reference evidence="1" key="1">
    <citation type="submission" date="2022-10" db="EMBL/GenBank/DDBJ databases">
        <title>The complete genomes of actinobacterial strains from the NBC collection.</title>
        <authorList>
            <person name="Joergensen T.S."/>
            <person name="Alvarez Arevalo M."/>
            <person name="Sterndorff E.B."/>
            <person name="Faurdal D."/>
            <person name="Vuksanovic O."/>
            <person name="Mourched A.-S."/>
            <person name="Charusanti P."/>
            <person name="Shaw S."/>
            <person name="Blin K."/>
            <person name="Weber T."/>
        </authorList>
    </citation>
    <scope>NUCLEOTIDE SEQUENCE</scope>
    <source>
        <strain evidence="1">NBC 01771</strain>
    </source>
</reference>
<protein>
    <submittedName>
        <fullName evidence="1">Helix-turn-helix transcriptional regulator</fullName>
    </submittedName>
</protein>
<proteinExistence type="predicted"/>